<keyword evidence="2" id="KW-0732">Signal</keyword>
<dbReference type="EMBL" id="FOHS01000006">
    <property type="protein sequence ID" value="SEU03396.1"/>
    <property type="molecule type" value="Genomic_DNA"/>
</dbReference>
<feature type="signal peptide" evidence="2">
    <location>
        <begin position="1"/>
        <end position="23"/>
    </location>
</feature>
<evidence type="ECO:0000313" key="3">
    <source>
        <dbReference type="EMBL" id="SEU03396.1"/>
    </source>
</evidence>
<organism evidence="3 4">
    <name type="scientific">Hymenobacter actinosclerus</name>
    <dbReference type="NCBI Taxonomy" id="82805"/>
    <lineage>
        <taxon>Bacteria</taxon>
        <taxon>Pseudomonadati</taxon>
        <taxon>Bacteroidota</taxon>
        <taxon>Cytophagia</taxon>
        <taxon>Cytophagales</taxon>
        <taxon>Hymenobacteraceae</taxon>
        <taxon>Hymenobacter</taxon>
    </lineage>
</organism>
<gene>
    <name evidence="3" type="ORF">SAMN04487998_3590</name>
</gene>
<proteinExistence type="predicted"/>
<evidence type="ECO:0000256" key="1">
    <source>
        <dbReference type="SAM" id="MobiDB-lite"/>
    </source>
</evidence>
<evidence type="ECO:0000256" key="2">
    <source>
        <dbReference type="SAM" id="SignalP"/>
    </source>
</evidence>
<dbReference type="RefSeq" id="WP_092774100.1">
    <property type="nucleotide sequence ID" value="NZ_FOHS01000006.1"/>
</dbReference>
<evidence type="ECO:0000313" key="4">
    <source>
        <dbReference type="Proteomes" id="UP000198697"/>
    </source>
</evidence>
<dbReference type="OrthoDB" id="1114031at2"/>
<name>A0A1I0J0Y1_9BACT</name>
<dbReference type="Proteomes" id="UP000198697">
    <property type="component" value="Unassembled WGS sequence"/>
</dbReference>
<reference evidence="4" key="1">
    <citation type="submission" date="2016-10" db="EMBL/GenBank/DDBJ databases">
        <authorList>
            <person name="Varghese N."/>
            <person name="Submissions S."/>
        </authorList>
    </citation>
    <scope>NUCLEOTIDE SEQUENCE [LARGE SCALE GENOMIC DNA]</scope>
    <source>
        <strain evidence="4">DSM 15310</strain>
    </source>
</reference>
<sequence length="288" mass="29982">MKRPTFRLLSMAALAGSTLLLPACDKASDSQTSPAPTATELSAQDQSLAEDETAALADLTDAAAPTEAATPNSPAAEADDLARLAGRCLTRTYDAATRTLTLDFGPTNCVGPNGVARRGKIVTVFNGPLREAGATKTITLVDYYRNDNQHTGTRTITGLGGGSWSLVVQNASISTPTGTHSWTASRTYTRTAGQGTRTLTDDEYTVTGQTSGTNRKGVGYTATIAQPLLKKFQPGCARTFVAGTVAIVTDKDKQALLNYDPSGTQACDNLASITVNGATRTIRVGGGM</sequence>
<accession>A0A1I0J0Y1</accession>
<protein>
    <submittedName>
        <fullName evidence="3">Uncharacterized protein</fullName>
    </submittedName>
</protein>
<feature type="region of interest" description="Disordered" evidence="1">
    <location>
        <begin position="25"/>
        <end position="46"/>
    </location>
</feature>
<feature type="chain" id="PRO_5011732593" evidence="2">
    <location>
        <begin position="24"/>
        <end position="288"/>
    </location>
</feature>
<dbReference type="AlphaFoldDB" id="A0A1I0J0Y1"/>
<keyword evidence="4" id="KW-1185">Reference proteome</keyword>
<dbReference type="STRING" id="82805.SAMN04487998_3590"/>
<feature type="compositionally biased region" description="Polar residues" evidence="1">
    <location>
        <begin position="29"/>
        <end position="46"/>
    </location>
</feature>